<proteinExistence type="predicted"/>
<reference evidence="1 2" key="1">
    <citation type="submission" date="2014-04" db="EMBL/GenBank/DDBJ databases">
        <title>Evolutionary Origins and Diversification of the Mycorrhizal Mutualists.</title>
        <authorList>
            <consortium name="DOE Joint Genome Institute"/>
            <consortium name="Mycorrhizal Genomics Consortium"/>
            <person name="Kohler A."/>
            <person name="Kuo A."/>
            <person name="Nagy L.G."/>
            <person name="Floudas D."/>
            <person name="Copeland A."/>
            <person name="Barry K.W."/>
            <person name="Cichocki N."/>
            <person name="Veneault-Fourrey C."/>
            <person name="LaButti K."/>
            <person name="Lindquist E.A."/>
            <person name="Lipzen A."/>
            <person name="Lundell T."/>
            <person name="Morin E."/>
            <person name="Murat C."/>
            <person name="Riley R."/>
            <person name="Ohm R."/>
            <person name="Sun H."/>
            <person name="Tunlid A."/>
            <person name="Henrissat B."/>
            <person name="Grigoriev I.V."/>
            <person name="Hibbett D.S."/>
            <person name="Martin F."/>
        </authorList>
    </citation>
    <scope>NUCLEOTIDE SEQUENCE [LARGE SCALE GENOMIC DNA]</scope>
    <source>
        <strain evidence="1 2">FD-317 M1</strain>
    </source>
</reference>
<keyword evidence="2" id="KW-1185">Reference proteome</keyword>
<dbReference type="AlphaFoldDB" id="A0A0D0AQ15"/>
<organism evidence="1 2">
    <name type="scientific">Collybiopsis luxurians FD-317 M1</name>
    <dbReference type="NCBI Taxonomy" id="944289"/>
    <lineage>
        <taxon>Eukaryota</taxon>
        <taxon>Fungi</taxon>
        <taxon>Dikarya</taxon>
        <taxon>Basidiomycota</taxon>
        <taxon>Agaricomycotina</taxon>
        <taxon>Agaricomycetes</taxon>
        <taxon>Agaricomycetidae</taxon>
        <taxon>Agaricales</taxon>
        <taxon>Marasmiineae</taxon>
        <taxon>Omphalotaceae</taxon>
        <taxon>Collybiopsis</taxon>
        <taxon>Collybiopsis luxurians</taxon>
    </lineage>
</organism>
<sequence>MEPVKSSNSSTVAAIASTSSEASTITPTAATVLYDFGNYNVVGMDYSLGYSTPSDPNVHTLGREALALLSRVANNTARVFLNNVSPTTFVNRDIPTFIDSAATHWCIWIVGVSSSILNAKLAGEQQKKGERVILLLKDMV</sequence>
<dbReference type="Proteomes" id="UP000053593">
    <property type="component" value="Unassembled WGS sequence"/>
</dbReference>
<gene>
    <name evidence="1" type="ORF">GYMLUDRAFT_251225</name>
</gene>
<dbReference type="EMBL" id="KN834843">
    <property type="protein sequence ID" value="KIK52395.1"/>
    <property type="molecule type" value="Genomic_DNA"/>
</dbReference>
<dbReference type="HOGENOM" id="CLU_1835392_0_0_1"/>
<name>A0A0D0AQ15_9AGAR</name>
<evidence type="ECO:0000313" key="1">
    <source>
        <dbReference type="EMBL" id="KIK52395.1"/>
    </source>
</evidence>
<protein>
    <submittedName>
        <fullName evidence="1">Uncharacterized protein</fullName>
    </submittedName>
</protein>
<accession>A0A0D0AQ15</accession>
<evidence type="ECO:0000313" key="2">
    <source>
        <dbReference type="Proteomes" id="UP000053593"/>
    </source>
</evidence>